<organism evidence="1 2">
    <name type="scientific">Methylorubrum populi</name>
    <dbReference type="NCBI Taxonomy" id="223967"/>
    <lineage>
        <taxon>Bacteria</taxon>
        <taxon>Pseudomonadati</taxon>
        <taxon>Pseudomonadota</taxon>
        <taxon>Alphaproteobacteria</taxon>
        <taxon>Hyphomicrobiales</taxon>
        <taxon>Methylobacteriaceae</taxon>
        <taxon>Methylorubrum</taxon>
    </lineage>
</organism>
<dbReference type="OrthoDB" id="9810387at2"/>
<dbReference type="RefSeq" id="WP_063988305.1">
    <property type="nucleotide sequence ID" value="NZ_AP014810.1"/>
</dbReference>
<proteinExistence type="predicted"/>
<dbReference type="Proteomes" id="UP000218288">
    <property type="component" value="Plasmid pMPPM01"/>
</dbReference>
<reference evidence="1 2" key="1">
    <citation type="journal article" date="2016" name="Genome Announc.">
        <title>Complete Genome Sequence of Methylobacterium populi P-1M, Isolated from Pink-Pigmented Household Biofilm.</title>
        <authorList>
            <person name="Morohoshi T."/>
            <person name="Ikeda T."/>
        </authorList>
    </citation>
    <scope>NUCLEOTIDE SEQUENCE [LARGE SCALE GENOMIC DNA]</scope>
    <source>
        <strain evidence="1 2">P-1M</strain>
        <plasmid evidence="2">Plasmid pmppm01 dna</plasmid>
    </source>
</reference>
<dbReference type="AlphaFoldDB" id="A0A160PPE4"/>
<dbReference type="EMBL" id="AP014810">
    <property type="protein sequence ID" value="BAU94050.1"/>
    <property type="molecule type" value="Genomic_DNA"/>
</dbReference>
<evidence type="ECO:0000313" key="1">
    <source>
        <dbReference type="EMBL" id="BAU94050.1"/>
    </source>
</evidence>
<gene>
    <name evidence="1" type="ORF">MPPM_5445</name>
</gene>
<name>A0A160PPE4_9HYPH</name>
<dbReference type="SMR" id="A0A160PPE4"/>
<evidence type="ECO:0008006" key="3">
    <source>
        <dbReference type="Google" id="ProtNLM"/>
    </source>
</evidence>
<protein>
    <recommendedName>
        <fullName evidence="3">DUF1476 domain-containing protein</fullName>
    </recommendedName>
</protein>
<dbReference type="InterPro" id="IPR038293">
    <property type="entry name" value="ATPase_inh_sub_z_sf"/>
</dbReference>
<keyword evidence="1" id="KW-0614">Plasmid</keyword>
<geneLocation type="plasmid" evidence="2">
    <name>pmppm01 dna</name>
</geneLocation>
<evidence type="ECO:0000313" key="2">
    <source>
        <dbReference type="Proteomes" id="UP000218288"/>
    </source>
</evidence>
<dbReference type="Pfam" id="PF07345">
    <property type="entry name" value="ATPaseInh_sub_z"/>
    <property type="match status" value="1"/>
</dbReference>
<sequence>MTHANVDRLTSPEALLIEHDTRDGIIARRNVLFGLWTAARLGLTGPDAETYAWSVHFADLDEPGHDDVLAKVAADLGQHGCAVCERSLRRQLREMEARAELQLAAEPL</sequence>
<dbReference type="Gene3D" id="1.10.790.20">
    <property type="entry name" value="Domain of unknown function DUF1476"/>
    <property type="match status" value="1"/>
</dbReference>
<accession>A0A160PPE4</accession>
<dbReference type="InterPro" id="IPR009945">
    <property type="entry name" value="ATPase_inh_sub_z"/>
</dbReference>